<dbReference type="EMBL" id="UGQU01000003">
    <property type="protein sequence ID" value="STZ63617.1"/>
    <property type="molecule type" value="Genomic_DNA"/>
</dbReference>
<proteinExistence type="predicted"/>
<dbReference type="Pfam" id="PF13612">
    <property type="entry name" value="DDE_Tnp_1_3"/>
    <property type="match status" value="1"/>
</dbReference>
<name>A0A378TSB9_MORLA</name>
<protein>
    <submittedName>
        <fullName evidence="4">Transposase DDE domain</fullName>
    </submittedName>
</protein>
<dbReference type="EMBL" id="UGQU01000003">
    <property type="protein sequence ID" value="STZ63452.1"/>
    <property type="molecule type" value="Genomic_DNA"/>
</dbReference>
<feature type="domain" description="Transposase DDE" evidence="1">
    <location>
        <begin position="108"/>
        <end position="262"/>
    </location>
</feature>
<organism evidence="4 6">
    <name type="scientific">Moraxella lacunata</name>
    <dbReference type="NCBI Taxonomy" id="477"/>
    <lineage>
        <taxon>Bacteria</taxon>
        <taxon>Pseudomonadati</taxon>
        <taxon>Pseudomonadota</taxon>
        <taxon>Gammaproteobacteria</taxon>
        <taxon>Moraxellales</taxon>
        <taxon>Moraxellaceae</taxon>
        <taxon>Moraxella</taxon>
    </lineage>
</organism>
<dbReference type="Proteomes" id="UP000254437">
    <property type="component" value="Unassembled WGS sequence"/>
</dbReference>
<sequence length="300" mass="34576">MSYDDFIISVYLMVDAFYKNIVTKPIRTKGYPPALSDAEVITMELVGECLGFDTDKGIWAYFTNHYTHYFPKLGSYPNFAKHCANLLWVKDKMMNAISIHSQNEYNPYLIDSFPLPVCRYGRARRNKSFKSVASFGFCASQHEHYFGFKGHLLTSVQGQVIGFGLTPANIDDRQMVFELTDILQNQSKQHICQLFGDKGYLSKDLQSELAKADIDLQTPLRDNMTDDRDKGFLSHLKKSRKTIETVISQLSQRFNIQQTKARDLWHLSNRLTRKLLAHSFCIEINKQLGNPPLKFEMIFS</sequence>
<accession>A0A378TSB9</accession>
<evidence type="ECO:0000313" key="5">
    <source>
        <dbReference type="EMBL" id="STZ63831.1"/>
    </source>
</evidence>
<reference evidence="4 6" key="1">
    <citation type="submission" date="2018-06" db="EMBL/GenBank/DDBJ databases">
        <authorList>
            <consortium name="Pathogen Informatics"/>
            <person name="Doyle S."/>
        </authorList>
    </citation>
    <scope>NUCLEOTIDE SEQUENCE [LARGE SCALE GENOMIC DNA]</scope>
    <source>
        <strain evidence="4 6">NCTC10359</strain>
    </source>
</reference>
<evidence type="ECO:0000313" key="6">
    <source>
        <dbReference type="Proteomes" id="UP000254437"/>
    </source>
</evidence>
<evidence type="ECO:0000313" key="4">
    <source>
        <dbReference type="EMBL" id="STZ63617.1"/>
    </source>
</evidence>
<dbReference type="RefSeq" id="WP_115005464.1">
    <property type="nucleotide sequence ID" value="NZ_UGQU01000001.1"/>
</dbReference>
<dbReference type="AlphaFoldDB" id="A0A378TSB9"/>
<dbReference type="EMBL" id="UGQU01000003">
    <property type="protein sequence ID" value="STZ63831.1"/>
    <property type="molecule type" value="Genomic_DNA"/>
</dbReference>
<dbReference type="EMBL" id="UGQU01000001">
    <property type="protein sequence ID" value="STZ56057.1"/>
    <property type="molecule type" value="Genomic_DNA"/>
</dbReference>
<dbReference type="NCBIfam" id="NF033520">
    <property type="entry name" value="transpos_IS982"/>
    <property type="match status" value="1"/>
</dbReference>
<evidence type="ECO:0000313" key="2">
    <source>
        <dbReference type="EMBL" id="STZ56057.1"/>
    </source>
</evidence>
<dbReference type="InterPro" id="IPR025668">
    <property type="entry name" value="Tnp_DDE_dom"/>
</dbReference>
<evidence type="ECO:0000313" key="3">
    <source>
        <dbReference type="EMBL" id="STZ63452.1"/>
    </source>
</evidence>
<gene>
    <name evidence="2" type="ORF">NCTC10359_00658</name>
    <name evidence="3" type="ORF">NCTC10359_01883</name>
    <name evidence="4" type="ORF">NCTC10359_02053</name>
    <name evidence="5" type="ORF">NCTC10359_02272</name>
</gene>
<evidence type="ECO:0000259" key="1">
    <source>
        <dbReference type="Pfam" id="PF13612"/>
    </source>
</evidence>